<organism evidence="2">
    <name type="scientific">Sexangularia sp. CB-2014</name>
    <dbReference type="NCBI Taxonomy" id="1486929"/>
    <lineage>
        <taxon>Eukaryota</taxon>
        <taxon>Amoebozoa</taxon>
        <taxon>Tubulinea</taxon>
        <taxon>Elardia</taxon>
        <taxon>Arcellinida</taxon>
        <taxon>Arcellinida incertae sedis</taxon>
        <taxon>Sexangularia</taxon>
    </lineage>
</organism>
<accession>A0A7S1Y940</accession>
<evidence type="ECO:0000256" key="1">
    <source>
        <dbReference type="SAM" id="MobiDB-lite"/>
    </source>
</evidence>
<feature type="region of interest" description="Disordered" evidence="1">
    <location>
        <begin position="89"/>
        <end position="111"/>
    </location>
</feature>
<dbReference type="AlphaFoldDB" id="A0A7S1Y940"/>
<gene>
    <name evidence="2" type="ORF">SSP0437_LOCUS2242</name>
</gene>
<dbReference type="EMBL" id="HBGL01002938">
    <property type="protein sequence ID" value="CAD9289504.1"/>
    <property type="molecule type" value="Transcribed_RNA"/>
</dbReference>
<proteinExistence type="predicted"/>
<protein>
    <submittedName>
        <fullName evidence="2">Uncharacterized protein</fullName>
    </submittedName>
</protein>
<name>A0A7S1Y940_9EUKA</name>
<reference evidence="2" key="1">
    <citation type="submission" date="2021-01" db="EMBL/GenBank/DDBJ databases">
        <authorList>
            <person name="Corre E."/>
            <person name="Pelletier E."/>
            <person name="Niang G."/>
            <person name="Scheremetjew M."/>
            <person name="Finn R."/>
            <person name="Kale V."/>
            <person name="Holt S."/>
            <person name="Cochrane G."/>
            <person name="Meng A."/>
            <person name="Brown T."/>
            <person name="Cohen L."/>
        </authorList>
    </citation>
    <scope>NUCLEOTIDE SEQUENCE</scope>
    <source>
        <strain evidence="2">ATCC 50979</strain>
    </source>
</reference>
<evidence type="ECO:0000313" key="2">
    <source>
        <dbReference type="EMBL" id="CAD9289504.1"/>
    </source>
</evidence>
<feature type="compositionally biased region" description="Basic residues" evidence="1">
    <location>
        <begin position="100"/>
        <end position="109"/>
    </location>
</feature>
<sequence length="243" mass="26825">MSDSEIELDLADLEDLDDELAEMAQGEDEVKLGWVGDEGGEAWHKWQEAQAKGEKILMPLLLRLSAQREKNAVAADRALRLEYEAAVRAAEGDEQDDRNRTRRRKRKWTAPKEAAIPILPTMDELRALADTAAPRRVGADGGEGASAATGLQTELDLVQHERRLARAGEHALATPGGAVVSADDRKRLLAALGTRTERRHGRRREPKLPSVNVSEERYQRAVERTYGERAAPIRAALDKGTAL</sequence>